<gene>
    <name evidence="3" type="ORF">TTHERM_00666270</name>
</gene>
<feature type="region of interest" description="Disordered" evidence="2">
    <location>
        <begin position="444"/>
        <end position="468"/>
    </location>
</feature>
<feature type="compositionally biased region" description="Basic and acidic residues" evidence="2">
    <location>
        <begin position="444"/>
        <end position="458"/>
    </location>
</feature>
<dbReference type="AlphaFoldDB" id="Q23TF5"/>
<feature type="region of interest" description="Disordered" evidence="2">
    <location>
        <begin position="518"/>
        <end position="549"/>
    </location>
</feature>
<dbReference type="RefSeq" id="XP_001019996.2">
    <property type="nucleotide sequence ID" value="XM_001019996.2"/>
</dbReference>
<accession>Q23TF5</accession>
<evidence type="ECO:0000313" key="3">
    <source>
        <dbReference type="EMBL" id="EAR99751.2"/>
    </source>
</evidence>
<dbReference type="HOGENOM" id="CLU_540263_0_0_1"/>
<dbReference type="GeneID" id="7827138"/>
<dbReference type="Proteomes" id="UP000009168">
    <property type="component" value="Unassembled WGS sequence"/>
</dbReference>
<evidence type="ECO:0000313" key="4">
    <source>
        <dbReference type="Proteomes" id="UP000009168"/>
    </source>
</evidence>
<proteinExistence type="predicted"/>
<dbReference type="KEGG" id="tet:TTHERM_00666270"/>
<feature type="coiled-coil region" evidence="1">
    <location>
        <begin position="59"/>
        <end position="113"/>
    </location>
</feature>
<reference evidence="4" key="1">
    <citation type="journal article" date="2006" name="PLoS Biol.">
        <title>Macronuclear genome sequence of the ciliate Tetrahymena thermophila, a model eukaryote.</title>
        <authorList>
            <person name="Eisen J.A."/>
            <person name="Coyne R.S."/>
            <person name="Wu M."/>
            <person name="Wu D."/>
            <person name="Thiagarajan M."/>
            <person name="Wortman J.R."/>
            <person name="Badger J.H."/>
            <person name="Ren Q."/>
            <person name="Amedeo P."/>
            <person name="Jones K.M."/>
            <person name="Tallon L.J."/>
            <person name="Delcher A.L."/>
            <person name="Salzberg S.L."/>
            <person name="Silva J.C."/>
            <person name="Haas B.J."/>
            <person name="Majoros W.H."/>
            <person name="Farzad M."/>
            <person name="Carlton J.M."/>
            <person name="Smith R.K. Jr."/>
            <person name="Garg J."/>
            <person name="Pearlman R.E."/>
            <person name="Karrer K.M."/>
            <person name="Sun L."/>
            <person name="Manning G."/>
            <person name="Elde N.C."/>
            <person name="Turkewitz A.P."/>
            <person name="Asai D.J."/>
            <person name="Wilkes D.E."/>
            <person name="Wang Y."/>
            <person name="Cai H."/>
            <person name="Collins K."/>
            <person name="Stewart B.A."/>
            <person name="Lee S.R."/>
            <person name="Wilamowska K."/>
            <person name="Weinberg Z."/>
            <person name="Ruzzo W.L."/>
            <person name="Wloga D."/>
            <person name="Gaertig J."/>
            <person name="Frankel J."/>
            <person name="Tsao C.-C."/>
            <person name="Gorovsky M.A."/>
            <person name="Keeling P.J."/>
            <person name="Waller R.F."/>
            <person name="Patron N.J."/>
            <person name="Cherry J.M."/>
            <person name="Stover N.A."/>
            <person name="Krieger C.J."/>
            <person name="del Toro C."/>
            <person name="Ryder H.F."/>
            <person name="Williamson S.C."/>
            <person name="Barbeau R.A."/>
            <person name="Hamilton E.P."/>
            <person name="Orias E."/>
        </authorList>
    </citation>
    <scope>NUCLEOTIDE SEQUENCE [LARGE SCALE GENOMIC DNA]</scope>
    <source>
        <strain evidence="4">SB210</strain>
    </source>
</reference>
<feature type="compositionally biased region" description="Low complexity" evidence="2">
    <location>
        <begin position="518"/>
        <end position="531"/>
    </location>
</feature>
<dbReference type="EMBL" id="GG662636">
    <property type="protein sequence ID" value="EAR99751.2"/>
    <property type="molecule type" value="Genomic_DNA"/>
</dbReference>
<keyword evidence="4" id="KW-1185">Reference proteome</keyword>
<dbReference type="InParanoid" id="Q23TF5"/>
<organism evidence="3 4">
    <name type="scientific">Tetrahymena thermophila (strain SB210)</name>
    <dbReference type="NCBI Taxonomy" id="312017"/>
    <lineage>
        <taxon>Eukaryota</taxon>
        <taxon>Sar</taxon>
        <taxon>Alveolata</taxon>
        <taxon>Ciliophora</taxon>
        <taxon>Intramacronucleata</taxon>
        <taxon>Oligohymenophorea</taxon>
        <taxon>Hymenostomatida</taxon>
        <taxon>Tetrahymenina</taxon>
        <taxon>Tetrahymenidae</taxon>
        <taxon>Tetrahymena</taxon>
    </lineage>
</organism>
<sequence length="549" mass="65344">MNRYQQEDNIRLSQHQHTFGVSNSKSHNDQTQYQNVQHYKPSTIHNQGYDQLNEEPFSIRQILMRLDHLESQAKNQEALQQKVYSLDQELQQLKRQDNKYEKLNQQIESVKSAFEGKILIFDEKIVALSSRVDTKLNAFLNKIQEEFPKATDISRNQIENLHNSKEDKLKQNDYFDEINNLYKLVRKNLQAQKELFEELNLIKKALINNNILNNVSSKTTPKKNEIMIQQNQQTPQTQSIDHAQMSQYKNPIQVSQHKDNNIHFNQNYQQNMNKQERIPEKSFAKSTDNYYNKKAQNISPNQKNSNNNRSVLIESDIKYNNNRQQPEHNQPIKIEDELMNSQEFDIINFKKSKKGSIDYSIKYNDKSDKKRDTLSLSQSLPKSKLNLNGTYQSSYFDNTQEIQKIEKQSLTEFEERKRKIDEEINRRIQLENARREQVIIQDKENTSKIQEKQQKEQFKNTPLGTEKSREKEILNRLNLERRMKDEKIQLYSGIQKQNNNNQLQSNQYQNQPQQYFQSSLQNNNSNPNYSQDFKEMRDSKSPFRMKTLQ</sequence>
<name>Q23TF5_TETTS</name>
<evidence type="ECO:0000256" key="2">
    <source>
        <dbReference type="SAM" id="MobiDB-lite"/>
    </source>
</evidence>
<evidence type="ECO:0000256" key="1">
    <source>
        <dbReference type="SAM" id="Coils"/>
    </source>
</evidence>
<protein>
    <submittedName>
        <fullName evidence="3">Uncharacterized protein</fullName>
    </submittedName>
</protein>
<keyword evidence="1" id="KW-0175">Coiled coil</keyword>
<dbReference type="OrthoDB" id="299942at2759"/>
<feature type="compositionally biased region" description="Basic and acidic residues" evidence="2">
    <location>
        <begin position="532"/>
        <end position="541"/>
    </location>
</feature>